<sequence length="232" mass="27296">MNRSKFARVGEVYIPNKVDKQGRRFGFDKFREVHDTSEMLRRISDIWVGTFQLRVNLSKFRKNTQPPPDKEAHRSERMREQNHAKMDRSFKSAVIEEGLKVDKRDEVTLEDSQLKPVVVWEVEVEDEVVAKLGGAYVGYLIDDKEASTIQNQFWLNGFQSFKICTLGYRKILVWSYRVGEVKEVMESVGWWFSLFEKIVPWSPSLVLNQRVTWIRCYGVPLHAWGFDLFRAI</sequence>
<evidence type="ECO:0000313" key="2">
    <source>
        <dbReference type="EMBL" id="PNX77455.1"/>
    </source>
</evidence>
<name>A0A2K3LFZ1_TRIPR</name>
<dbReference type="EMBL" id="ASHM01032393">
    <property type="protein sequence ID" value="PNX77455.1"/>
    <property type="molecule type" value="Genomic_DNA"/>
</dbReference>
<organism evidence="2 3">
    <name type="scientific">Trifolium pratense</name>
    <name type="common">Red clover</name>
    <dbReference type="NCBI Taxonomy" id="57577"/>
    <lineage>
        <taxon>Eukaryota</taxon>
        <taxon>Viridiplantae</taxon>
        <taxon>Streptophyta</taxon>
        <taxon>Embryophyta</taxon>
        <taxon>Tracheophyta</taxon>
        <taxon>Spermatophyta</taxon>
        <taxon>Magnoliopsida</taxon>
        <taxon>eudicotyledons</taxon>
        <taxon>Gunneridae</taxon>
        <taxon>Pentapetalae</taxon>
        <taxon>rosids</taxon>
        <taxon>fabids</taxon>
        <taxon>Fabales</taxon>
        <taxon>Fabaceae</taxon>
        <taxon>Papilionoideae</taxon>
        <taxon>50 kb inversion clade</taxon>
        <taxon>NPAAA clade</taxon>
        <taxon>Hologalegina</taxon>
        <taxon>IRL clade</taxon>
        <taxon>Trifolieae</taxon>
        <taxon>Trifolium</taxon>
    </lineage>
</organism>
<accession>A0A2K3LFZ1</accession>
<reference evidence="2 3" key="2">
    <citation type="journal article" date="2017" name="Front. Plant Sci.">
        <title>Gene Classification and Mining of Molecular Markers Useful in Red Clover (Trifolium pratense) Breeding.</title>
        <authorList>
            <person name="Istvanek J."/>
            <person name="Dluhosova J."/>
            <person name="Dluhos P."/>
            <person name="Patkova L."/>
            <person name="Nedelnik J."/>
            <person name="Repkova J."/>
        </authorList>
    </citation>
    <scope>NUCLEOTIDE SEQUENCE [LARGE SCALE GENOMIC DNA]</scope>
    <source>
        <strain evidence="3">cv. Tatra</strain>
        <tissue evidence="2">Young leaves</tissue>
    </source>
</reference>
<feature type="non-terminal residue" evidence="2">
    <location>
        <position position="232"/>
    </location>
</feature>
<protein>
    <recommendedName>
        <fullName evidence="4">DUF4283 domain-containing protein</fullName>
    </recommendedName>
</protein>
<feature type="compositionally biased region" description="Basic and acidic residues" evidence="1">
    <location>
        <begin position="68"/>
        <end position="86"/>
    </location>
</feature>
<reference evidence="2 3" key="1">
    <citation type="journal article" date="2014" name="Am. J. Bot.">
        <title>Genome assembly and annotation for red clover (Trifolium pratense; Fabaceae).</title>
        <authorList>
            <person name="Istvanek J."/>
            <person name="Jaros M."/>
            <person name="Krenek A."/>
            <person name="Repkova J."/>
        </authorList>
    </citation>
    <scope>NUCLEOTIDE SEQUENCE [LARGE SCALE GENOMIC DNA]</scope>
    <source>
        <strain evidence="3">cv. Tatra</strain>
        <tissue evidence="2">Young leaves</tissue>
    </source>
</reference>
<evidence type="ECO:0000256" key="1">
    <source>
        <dbReference type="SAM" id="MobiDB-lite"/>
    </source>
</evidence>
<evidence type="ECO:0000313" key="3">
    <source>
        <dbReference type="Proteomes" id="UP000236291"/>
    </source>
</evidence>
<feature type="region of interest" description="Disordered" evidence="1">
    <location>
        <begin position="62"/>
        <end position="86"/>
    </location>
</feature>
<dbReference type="Proteomes" id="UP000236291">
    <property type="component" value="Unassembled WGS sequence"/>
</dbReference>
<proteinExistence type="predicted"/>
<dbReference type="AlphaFoldDB" id="A0A2K3LFZ1"/>
<gene>
    <name evidence="2" type="ORF">L195_g033423</name>
</gene>
<comment type="caution">
    <text evidence="2">The sequence shown here is derived from an EMBL/GenBank/DDBJ whole genome shotgun (WGS) entry which is preliminary data.</text>
</comment>
<evidence type="ECO:0008006" key="4">
    <source>
        <dbReference type="Google" id="ProtNLM"/>
    </source>
</evidence>